<evidence type="ECO:0000313" key="1">
    <source>
        <dbReference type="EMBL" id="KAH9297763.1"/>
    </source>
</evidence>
<sequence length="50" mass="5600">SKVRNTKEARGDGVYQLSDLNTKCRASPKFRHQKWAPDFLPCPPLTVSVG</sequence>
<keyword evidence="2" id="KW-1185">Reference proteome</keyword>
<dbReference type="AlphaFoldDB" id="A0AA38CF69"/>
<gene>
    <name evidence="1" type="ORF">KI387_029445</name>
</gene>
<feature type="non-terminal residue" evidence="1">
    <location>
        <position position="50"/>
    </location>
</feature>
<reference evidence="1 2" key="1">
    <citation type="journal article" date="2021" name="Nat. Plants">
        <title>The Taxus genome provides insights into paclitaxel biosynthesis.</title>
        <authorList>
            <person name="Xiong X."/>
            <person name="Gou J."/>
            <person name="Liao Q."/>
            <person name="Li Y."/>
            <person name="Zhou Q."/>
            <person name="Bi G."/>
            <person name="Li C."/>
            <person name="Du R."/>
            <person name="Wang X."/>
            <person name="Sun T."/>
            <person name="Guo L."/>
            <person name="Liang H."/>
            <person name="Lu P."/>
            <person name="Wu Y."/>
            <person name="Zhang Z."/>
            <person name="Ro D.K."/>
            <person name="Shang Y."/>
            <person name="Huang S."/>
            <person name="Yan J."/>
        </authorList>
    </citation>
    <scope>NUCLEOTIDE SEQUENCE [LARGE SCALE GENOMIC DNA]</scope>
    <source>
        <strain evidence="1">Ta-2019</strain>
    </source>
</reference>
<dbReference type="Proteomes" id="UP000824469">
    <property type="component" value="Unassembled WGS sequence"/>
</dbReference>
<comment type="caution">
    <text evidence="1">The sequence shown here is derived from an EMBL/GenBank/DDBJ whole genome shotgun (WGS) entry which is preliminary data.</text>
</comment>
<proteinExistence type="predicted"/>
<name>A0AA38CF69_TAXCH</name>
<protein>
    <submittedName>
        <fullName evidence="1">Uncharacterized protein</fullName>
    </submittedName>
</protein>
<accession>A0AA38CF69</accession>
<organism evidence="1 2">
    <name type="scientific">Taxus chinensis</name>
    <name type="common">Chinese yew</name>
    <name type="synonym">Taxus wallichiana var. chinensis</name>
    <dbReference type="NCBI Taxonomy" id="29808"/>
    <lineage>
        <taxon>Eukaryota</taxon>
        <taxon>Viridiplantae</taxon>
        <taxon>Streptophyta</taxon>
        <taxon>Embryophyta</taxon>
        <taxon>Tracheophyta</taxon>
        <taxon>Spermatophyta</taxon>
        <taxon>Pinopsida</taxon>
        <taxon>Pinidae</taxon>
        <taxon>Conifers II</taxon>
        <taxon>Cupressales</taxon>
        <taxon>Taxaceae</taxon>
        <taxon>Taxus</taxon>
    </lineage>
</organism>
<dbReference type="EMBL" id="JAHRHJ020000010">
    <property type="protein sequence ID" value="KAH9297763.1"/>
    <property type="molecule type" value="Genomic_DNA"/>
</dbReference>
<evidence type="ECO:0000313" key="2">
    <source>
        <dbReference type="Proteomes" id="UP000824469"/>
    </source>
</evidence>
<feature type="non-terminal residue" evidence="1">
    <location>
        <position position="1"/>
    </location>
</feature>